<dbReference type="Proteomes" id="UP000254601">
    <property type="component" value="Unassembled WGS sequence"/>
</dbReference>
<dbReference type="Pfam" id="PF09822">
    <property type="entry name" value="ABC_transp_aux"/>
    <property type="match status" value="1"/>
</dbReference>
<protein>
    <submittedName>
        <fullName evidence="3">ABC-type uncharacterized transport system</fullName>
    </submittedName>
</protein>
<organism evidence="3 4">
    <name type="scientific">Suttonella ornithocola</name>
    <dbReference type="NCBI Taxonomy" id="279832"/>
    <lineage>
        <taxon>Bacteria</taxon>
        <taxon>Pseudomonadati</taxon>
        <taxon>Pseudomonadota</taxon>
        <taxon>Gammaproteobacteria</taxon>
        <taxon>Cardiobacteriales</taxon>
        <taxon>Cardiobacteriaceae</taxon>
        <taxon>Suttonella</taxon>
    </lineage>
</organism>
<evidence type="ECO:0000259" key="2">
    <source>
        <dbReference type="Pfam" id="PF09822"/>
    </source>
</evidence>
<evidence type="ECO:0000256" key="1">
    <source>
        <dbReference type="SAM" id="Phobius"/>
    </source>
</evidence>
<proteinExistence type="predicted"/>
<evidence type="ECO:0000313" key="3">
    <source>
        <dbReference type="EMBL" id="SUO95766.1"/>
    </source>
</evidence>
<feature type="domain" description="ABC-type uncharacterised transport system" evidence="2">
    <location>
        <begin position="149"/>
        <end position="370"/>
    </location>
</feature>
<keyword evidence="1" id="KW-0472">Membrane</keyword>
<sequence>MSFRFSRLFPLFCVIVLLLGGWVALHFQSAIEWRDQPILQLTKRQQQTLQAIKQDVVLDVYISGNPKLVRAVQNTVIPIKQWLPQLTLKIINPDTHPTLVQKYNITRNGQLYLHIGDTGQKIDTIAPETIVQTLLDLSTHTERQIIHLQGSGERAFLADSGGSWRPLYEQLRQPKVSLAVAELGKIINLPETADLVVVADPDTSKAEHLNAALKTYLAQGGNLLYTTDTQHPFLPKILQSISGLHLLNGTVVDMASQQLGFEDPRILPAAINEQTELTQSLQQLPILPGAVAITEERAPEKDWKRTVLLQSSPNSWNEQGEVSGHIALDAQETRGPLPVAWLLTREYHARQQSIVIMGDSDIFQQQAFGMAGNRAFAQALFTYLAQVEGGERLNRPNLKDQYIQLSTTQTYWWAGLQLLGLPLSIFLLGWYLRRRIEKRYQA</sequence>
<accession>A0A380MUP5</accession>
<evidence type="ECO:0000313" key="4">
    <source>
        <dbReference type="Proteomes" id="UP000254601"/>
    </source>
</evidence>
<dbReference type="EMBL" id="UHIC01000001">
    <property type="protein sequence ID" value="SUO95766.1"/>
    <property type="molecule type" value="Genomic_DNA"/>
</dbReference>
<keyword evidence="1" id="KW-1133">Transmembrane helix</keyword>
<dbReference type="OrthoDB" id="8530910at2"/>
<name>A0A380MUP5_9GAMM</name>
<gene>
    <name evidence="3" type="ORF">NCTC13337_01573</name>
</gene>
<dbReference type="AlphaFoldDB" id="A0A380MUP5"/>
<keyword evidence="4" id="KW-1185">Reference proteome</keyword>
<reference evidence="3 4" key="1">
    <citation type="submission" date="2018-06" db="EMBL/GenBank/DDBJ databases">
        <authorList>
            <consortium name="Pathogen Informatics"/>
            <person name="Doyle S."/>
        </authorList>
    </citation>
    <scope>NUCLEOTIDE SEQUENCE [LARGE SCALE GENOMIC DNA]</scope>
    <source>
        <strain evidence="3 4">NCTC13337</strain>
    </source>
</reference>
<dbReference type="InterPro" id="IPR019196">
    <property type="entry name" value="ABC_transp_unknown"/>
</dbReference>
<dbReference type="RefSeq" id="WP_115306042.1">
    <property type="nucleotide sequence ID" value="NZ_UHIC01000001.1"/>
</dbReference>
<feature type="transmembrane region" description="Helical" evidence="1">
    <location>
        <begin position="411"/>
        <end position="432"/>
    </location>
</feature>
<keyword evidence="1" id="KW-0812">Transmembrane</keyword>